<evidence type="ECO:0000256" key="1">
    <source>
        <dbReference type="ARBA" id="ARBA00006484"/>
    </source>
</evidence>
<dbReference type="PANTHER" id="PTHR43391:SF14">
    <property type="entry name" value="DEHYDROGENASE_REDUCTASE SDR FAMILY PROTEIN 7-LIKE"/>
    <property type="match status" value="1"/>
</dbReference>
<feature type="compositionally biased region" description="Gly residues" evidence="5">
    <location>
        <begin position="78"/>
        <end position="88"/>
    </location>
</feature>
<dbReference type="SUPFAM" id="SSF51735">
    <property type="entry name" value="NAD(P)-binding Rossmann-fold domains"/>
    <property type="match status" value="2"/>
</dbReference>
<dbReference type="Gene3D" id="3.40.50.720">
    <property type="entry name" value="NAD(P)-binding Rossmann-like Domain"/>
    <property type="match status" value="2"/>
</dbReference>
<comment type="similarity">
    <text evidence="1 4">Belongs to the short-chain dehydrogenases/reductases (SDR) family.</text>
</comment>
<evidence type="ECO:0000256" key="5">
    <source>
        <dbReference type="SAM" id="MobiDB-lite"/>
    </source>
</evidence>
<keyword evidence="3" id="KW-0560">Oxidoreductase</keyword>
<dbReference type="PRINTS" id="PR00080">
    <property type="entry name" value="SDRFAMILY"/>
</dbReference>
<feature type="region of interest" description="Disordered" evidence="5">
    <location>
        <begin position="78"/>
        <end position="106"/>
    </location>
</feature>
<reference evidence="6 7" key="1">
    <citation type="journal article" date="2024" name="Fungal Genet. Biol.">
        <title>The porcine skin microbiome exhibits broad fungal antagonism.</title>
        <authorList>
            <person name="De La Cruz K.F."/>
            <person name="Townsend E.C."/>
            <person name="Alex Cheong J.Z."/>
            <person name="Salamzade R."/>
            <person name="Liu A."/>
            <person name="Sandstrom S."/>
            <person name="Davila E."/>
            <person name="Huang L."/>
            <person name="Xu K.H."/>
            <person name="Wu S.Y."/>
            <person name="Meudt J.J."/>
            <person name="Shanmuganayagam D."/>
            <person name="Gibson A.L.F."/>
            <person name="Kalan L.R."/>
        </authorList>
    </citation>
    <scope>NUCLEOTIDE SEQUENCE [LARGE SCALE GENOMIC DNA]</scope>
    <source>
        <strain evidence="6 7">LK2569</strain>
    </source>
</reference>
<evidence type="ECO:0000256" key="2">
    <source>
        <dbReference type="ARBA" id="ARBA00022857"/>
    </source>
</evidence>
<proteinExistence type="inferred from homology"/>
<keyword evidence="7" id="KW-1185">Reference proteome</keyword>
<dbReference type="InterPro" id="IPR020904">
    <property type="entry name" value="Sc_DH/Rdtase_CS"/>
</dbReference>
<dbReference type="EMBL" id="JAYWMA010000010">
    <property type="protein sequence ID" value="MEX3529251.1"/>
    <property type="molecule type" value="Genomic_DNA"/>
</dbReference>
<dbReference type="NCBIfam" id="NF006073">
    <property type="entry name" value="PRK08219.1"/>
    <property type="match status" value="1"/>
</dbReference>
<keyword evidence="2" id="KW-0521">NADP</keyword>
<organism evidence="6 7">
    <name type="scientific">Corynebacterium xerosis</name>
    <dbReference type="NCBI Taxonomy" id="1725"/>
    <lineage>
        <taxon>Bacteria</taxon>
        <taxon>Bacillati</taxon>
        <taxon>Actinomycetota</taxon>
        <taxon>Actinomycetes</taxon>
        <taxon>Mycobacteriales</taxon>
        <taxon>Corynebacteriaceae</taxon>
        <taxon>Corynebacterium</taxon>
    </lineage>
</organism>
<protein>
    <submittedName>
        <fullName evidence="6">SDR family oxidoreductase</fullName>
    </submittedName>
</protein>
<evidence type="ECO:0000313" key="6">
    <source>
        <dbReference type="EMBL" id="MEX3529251.1"/>
    </source>
</evidence>
<accession>A0ABV3UY70</accession>
<evidence type="ECO:0000313" key="7">
    <source>
        <dbReference type="Proteomes" id="UP001558353"/>
    </source>
</evidence>
<evidence type="ECO:0000256" key="3">
    <source>
        <dbReference type="ARBA" id="ARBA00023002"/>
    </source>
</evidence>
<sequence>MTQRAGGRPIALVTGASRGIGRAVAEVLGRDHHVLVGATNEEGAEAVVAALPSAEPFVADVTDPDQLAAAVARAGLGGADEGTTGGAPDGVVEGATGGAPDGAVDSAGEGVVEVATGGAPDGAGGGVVDGATGGTGHPRLDVLVHSAGIWAKSDIADADRDEWARLLDVNVISVVDLTRRLLPALREAGGTVVAINSGSGYHSGPGLGLYSASKFALRAVTDALREEERGVVRVSSVHPGRVDTDMQVQIMGEDGYDGSKYVHVDSIAAAVRLCVEATDDCIVEEVTVRPRK</sequence>
<evidence type="ECO:0000256" key="4">
    <source>
        <dbReference type="RuleBase" id="RU000363"/>
    </source>
</evidence>
<gene>
    <name evidence="6" type="ORF">VVR64_09315</name>
</gene>
<name>A0ABV3UY70_9CORY</name>
<dbReference type="InterPro" id="IPR002347">
    <property type="entry name" value="SDR_fam"/>
</dbReference>
<dbReference type="PANTHER" id="PTHR43391">
    <property type="entry name" value="RETINOL DEHYDROGENASE-RELATED"/>
    <property type="match status" value="1"/>
</dbReference>
<comment type="caution">
    <text evidence="6">The sequence shown here is derived from an EMBL/GenBank/DDBJ whole genome shotgun (WGS) entry which is preliminary data.</text>
</comment>
<dbReference type="RefSeq" id="WP_240941572.1">
    <property type="nucleotide sequence ID" value="NZ_JABAGA010000002.1"/>
</dbReference>
<dbReference type="Proteomes" id="UP001558353">
    <property type="component" value="Unassembled WGS sequence"/>
</dbReference>
<dbReference type="PRINTS" id="PR00081">
    <property type="entry name" value="GDHRDH"/>
</dbReference>
<dbReference type="Pfam" id="PF00106">
    <property type="entry name" value="adh_short"/>
    <property type="match status" value="2"/>
</dbReference>
<dbReference type="InterPro" id="IPR036291">
    <property type="entry name" value="NAD(P)-bd_dom_sf"/>
</dbReference>
<dbReference type="PROSITE" id="PS00061">
    <property type="entry name" value="ADH_SHORT"/>
    <property type="match status" value="1"/>
</dbReference>